<organism evidence="6 7">
    <name type="scientific">OM182 bacterium MED-G24</name>
    <dbReference type="NCBI Taxonomy" id="1986255"/>
    <lineage>
        <taxon>Bacteria</taxon>
        <taxon>Pseudomonadati</taxon>
        <taxon>Pseudomonadota</taxon>
        <taxon>Gammaproteobacteria</taxon>
        <taxon>OMG group</taxon>
        <taxon>OM182 clade</taxon>
    </lineage>
</organism>
<keyword evidence="3 5" id="KW-1133">Transmembrane helix</keyword>
<reference evidence="6 7" key="1">
    <citation type="submission" date="2017-08" db="EMBL/GenBank/DDBJ databases">
        <title>Fine stratification of microbial communities through a metagenomic profile of the photic zone.</title>
        <authorList>
            <person name="Haro-Moreno J.M."/>
            <person name="Lopez-Perez M."/>
            <person name="De La Torre J."/>
            <person name="Picazo A."/>
            <person name="Camacho A."/>
            <person name="Rodriguez-Valera F."/>
        </authorList>
    </citation>
    <scope>NUCLEOTIDE SEQUENCE [LARGE SCALE GENOMIC DNA]</scope>
    <source>
        <strain evidence="6">MED-G24</strain>
    </source>
</reference>
<evidence type="ECO:0000256" key="1">
    <source>
        <dbReference type="ARBA" id="ARBA00004167"/>
    </source>
</evidence>
<proteinExistence type="predicted"/>
<keyword evidence="2 5" id="KW-0812">Transmembrane</keyword>
<gene>
    <name evidence="6" type="ORF">CNE99_09330</name>
</gene>
<dbReference type="PANTHER" id="PTHR30386:SF26">
    <property type="entry name" value="TRANSPORT PROTEIN COMB"/>
    <property type="match status" value="1"/>
</dbReference>
<comment type="subcellular location">
    <subcellularLocation>
        <location evidence="1">Membrane</location>
        <topology evidence="1">Single-pass membrane protein</topology>
    </subcellularLocation>
</comment>
<feature type="non-terminal residue" evidence="6">
    <location>
        <position position="93"/>
    </location>
</feature>
<evidence type="ECO:0000256" key="2">
    <source>
        <dbReference type="ARBA" id="ARBA00022692"/>
    </source>
</evidence>
<evidence type="ECO:0000256" key="3">
    <source>
        <dbReference type="ARBA" id="ARBA00022989"/>
    </source>
</evidence>
<protein>
    <submittedName>
        <fullName evidence="6">Hemolysin secretion protein D</fullName>
    </submittedName>
</protein>
<dbReference type="Proteomes" id="UP000219327">
    <property type="component" value="Unassembled WGS sequence"/>
</dbReference>
<sequence length="93" mass="10282">MAYHREDIAYMPDTLAAEVERLPIMSHAVLWLTLIVIATGIIWANMATVDEVAHAEGRVIPSSQLQVVQNLEGGILQQVMVRDGETVREGQTL</sequence>
<accession>A0A2A5WK97</accession>
<dbReference type="PANTHER" id="PTHR30386">
    <property type="entry name" value="MEMBRANE FUSION SUBUNIT OF EMRAB-TOLC MULTIDRUG EFFLUX PUMP"/>
    <property type="match status" value="1"/>
</dbReference>
<dbReference type="AlphaFoldDB" id="A0A2A5WK97"/>
<name>A0A2A5WK97_9GAMM</name>
<comment type="caution">
    <text evidence="6">The sequence shown here is derived from an EMBL/GenBank/DDBJ whole genome shotgun (WGS) entry which is preliminary data.</text>
</comment>
<dbReference type="PRINTS" id="PR01490">
    <property type="entry name" value="RTXTOXIND"/>
</dbReference>
<evidence type="ECO:0000313" key="6">
    <source>
        <dbReference type="EMBL" id="PDH36697.1"/>
    </source>
</evidence>
<keyword evidence="4 5" id="KW-0472">Membrane</keyword>
<evidence type="ECO:0000256" key="5">
    <source>
        <dbReference type="SAM" id="Phobius"/>
    </source>
</evidence>
<evidence type="ECO:0000256" key="4">
    <source>
        <dbReference type="ARBA" id="ARBA00023136"/>
    </source>
</evidence>
<evidence type="ECO:0000313" key="7">
    <source>
        <dbReference type="Proteomes" id="UP000219327"/>
    </source>
</evidence>
<dbReference type="EMBL" id="NTKD01000063">
    <property type="protein sequence ID" value="PDH36697.1"/>
    <property type="molecule type" value="Genomic_DNA"/>
</dbReference>
<dbReference type="GO" id="GO:0016020">
    <property type="term" value="C:membrane"/>
    <property type="evidence" value="ECO:0007669"/>
    <property type="project" value="UniProtKB-SubCell"/>
</dbReference>
<feature type="transmembrane region" description="Helical" evidence="5">
    <location>
        <begin position="24"/>
        <end position="44"/>
    </location>
</feature>
<dbReference type="InterPro" id="IPR050739">
    <property type="entry name" value="MFP"/>
</dbReference>